<feature type="transmembrane region" description="Helical" evidence="1">
    <location>
        <begin position="260"/>
        <end position="280"/>
    </location>
</feature>
<dbReference type="Pfam" id="PF02308">
    <property type="entry name" value="MgtC"/>
    <property type="match status" value="1"/>
</dbReference>
<evidence type="ECO:0000256" key="1">
    <source>
        <dbReference type="SAM" id="Phobius"/>
    </source>
</evidence>
<protein>
    <submittedName>
        <fullName evidence="4">MgtC/SapB family protein</fullName>
    </submittedName>
    <submittedName>
        <fullName evidence="5">Uncharacterized membrane protein (DUF4010 family)</fullName>
    </submittedName>
</protein>
<keyword evidence="7" id="KW-1185">Reference proteome</keyword>
<feature type="transmembrane region" description="Helical" evidence="1">
    <location>
        <begin position="6"/>
        <end position="22"/>
    </location>
</feature>
<dbReference type="InterPro" id="IPR025105">
    <property type="entry name" value="DUF4010"/>
</dbReference>
<feature type="transmembrane region" description="Helical" evidence="1">
    <location>
        <begin position="91"/>
        <end position="106"/>
    </location>
</feature>
<evidence type="ECO:0000313" key="6">
    <source>
        <dbReference type="Proteomes" id="UP000272781"/>
    </source>
</evidence>
<dbReference type="InterPro" id="IPR049177">
    <property type="entry name" value="MgtC_SapB_SrpB_YhiD_N"/>
</dbReference>
<evidence type="ECO:0000313" key="5">
    <source>
        <dbReference type="EMBL" id="ROR41115.1"/>
    </source>
</evidence>
<keyword evidence="1" id="KW-0812">Transmembrane</keyword>
<dbReference type="PANTHER" id="PTHR39084">
    <property type="entry name" value="MEMBRANE PROTEIN-RELATED"/>
    <property type="match status" value="1"/>
</dbReference>
<dbReference type="RefSeq" id="WP_123352012.1">
    <property type="nucleotide sequence ID" value="NZ_CP027432.2"/>
</dbReference>
<name>A0AAJ4RE89_9BACT</name>
<dbReference type="EMBL" id="CP027432">
    <property type="protein sequence ID" value="QCI28172.1"/>
    <property type="molecule type" value="Genomic_DNA"/>
</dbReference>
<gene>
    <name evidence="4" type="ORF">C6V80_04135</name>
    <name evidence="5" type="ORF">EDC58_0599</name>
</gene>
<feature type="transmembrane region" description="Helical" evidence="1">
    <location>
        <begin position="172"/>
        <end position="190"/>
    </location>
</feature>
<reference evidence="4" key="3">
    <citation type="submission" date="2019-06" db="EMBL/GenBank/DDBJ databases">
        <title>A comparative analysis of the Nautiliaceae.</title>
        <authorList>
            <person name="Grosche A."/>
            <person name="Smedile F."/>
            <person name="Vetriani C."/>
        </authorList>
    </citation>
    <scope>NUCLEOTIDE SEQUENCE</scope>
    <source>
        <strain evidence="4">TB6</strain>
    </source>
</reference>
<feature type="transmembrane region" description="Helical" evidence="1">
    <location>
        <begin position="142"/>
        <end position="160"/>
    </location>
</feature>
<feature type="transmembrane region" description="Helical" evidence="1">
    <location>
        <begin position="399"/>
        <end position="418"/>
    </location>
</feature>
<feature type="transmembrane region" description="Helical" evidence="1">
    <location>
        <begin position="307"/>
        <end position="324"/>
    </location>
</feature>
<feature type="transmembrane region" description="Helical" evidence="1">
    <location>
        <begin position="331"/>
        <end position="356"/>
    </location>
</feature>
<keyword evidence="1" id="KW-1133">Transmembrane helix</keyword>
<evidence type="ECO:0000259" key="2">
    <source>
        <dbReference type="Pfam" id="PF02308"/>
    </source>
</evidence>
<dbReference type="PANTHER" id="PTHR39084:SF1">
    <property type="entry name" value="DUF4010 DOMAIN-CONTAINING PROTEIN"/>
    <property type="match status" value="1"/>
</dbReference>
<sequence>MDILTLKLLAISIVLGFLIGLERNISFIHQNEKGFAGSRTFSLISLFGFLAGIITKTQSYFFYLAFFVLGALVISAYFLKVIHYDKQGSTTHVAAILTFLIGYLVSQNEVSFAITLSIVIVFILNIKTKLKKIESSLSSKDISAAVLLLVMTFLVLPYLPDKMIFYFNPHKTWAMAVIIATLSFIGYLGIKFFGQKYGILLTGAAGGFISSTAVTFSISKLYKIQKNSSLLYTYAAAIAIANTIMFARVLIESLIVNKEVFFILVLPYTITTIVGIYISYRFYKKTSQNIEIKSEVLEKNPLELDEAIKFAIIFGFIYALVYFVGQKYGNIGIYIISFLSGITDVDAITLSLSSLANKNLSLLSAATGIAIASFTNSVVKCLIVWIFGEKELAVLITKFFEVILSVFVLSFLGVYLFGAH</sequence>
<dbReference type="Proteomes" id="UP000298805">
    <property type="component" value="Chromosome"/>
</dbReference>
<dbReference type="Proteomes" id="UP000272781">
    <property type="component" value="Unassembled WGS sequence"/>
</dbReference>
<feature type="transmembrane region" description="Helical" evidence="1">
    <location>
        <begin position="197"/>
        <end position="219"/>
    </location>
</feature>
<proteinExistence type="predicted"/>
<keyword evidence="1" id="KW-0472">Membrane</keyword>
<feature type="transmembrane region" description="Helical" evidence="1">
    <location>
        <begin position="362"/>
        <end position="387"/>
    </location>
</feature>
<evidence type="ECO:0000313" key="7">
    <source>
        <dbReference type="Proteomes" id="UP000298805"/>
    </source>
</evidence>
<accession>A0AAJ4RE89</accession>
<feature type="transmembrane region" description="Helical" evidence="1">
    <location>
        <begin position="60"/>
        <end position="79"/>
    </location>
</feature>
<feature type="transmembrane region" description="Helical" evidence="1">
    <location>
        <begin position="231"/>
        <end position="251"/>
    </location>
</feature>
<dbReference type="Pfam" id="PF13194">
    <property type="entry name" value="DUF4010"/>
    <property type="match status" value="1"/>
</dbReference>
<evidence type="ECO:0000259" key="3">
    <source>
        <dbReference type="Pfam" id="PF13194"/>
    </source>
</evidence>
<feature type="transmembrane region" description="Helical" evidence="1">
    <location>
        <begin position="34"/>
        <end position="54"/>
    </location>
</feature>
<evidence type="ECO:0000313" key="4">
    <source>
        <dbReference type="EMBL" id="QCI28172.1"/>
    </source>
</evidence>
<dbReference type="AlphaFoldDB" id="A0AAJ4RE89"/>
<reference evidence="5 6" key="2">
    <citation type="submission" date="2018-11" db="EMBL/GenBank/DDBJ databases">
        <title>Genomic Encyclopedia of Type Strains, Phase IV (KMG-IV): sequencing the most valuable type-strain genomes for metagenomic binning, comparative biology and taxonomic classification.</title>
        <authorList>
            <person name="Goeker M."/>
        </authorList>
    </citation>
    <scope>NUCLEOTIDE SEQUENCE [LARGE SCALE GENOMIC DNA]</scope>
    <source>
        <strain evidence="5 6">DSM 27783</strain>
    </source>
</reference>
<feature type="domain" description="MgtC/SapB/SrpB/YhiD N-terminal" evidence="2">
    <location>
        <begin position="9"/>
        <end position="132"/>
    </location>
</feature>
<organism evidence="5 6">
    <name type="scientific">Caminibacter pacificus</name>
    <dbReference type="NCBI Taxonomy" id="1424653"/>
    <lineage>
        <taxon>Bacteria</taxon>
        <taxon>Pseudomonadati</taxon>
        <taxon>Campylobacterota</taxon>
        <taxon>Epsilonproteobacteria</taxon>
        <taxon>Nautiliales</taxon>
        <taxon>Nautiliaceae</taxon>
        <taxon>Caminibacter</taxon>
    </lineage>
</organism>
<reference evidence="7" key="1">
    <citation type="submission" date="2018-03" db="EMBL/GenBank/DDBJ databases">
        <title>A comparative analysis of the Nautiliaceae.</title>
        <authorList>
            <person name="Grosche A."/>
            <person name="Smedile F."/>
            <person name="Vetriani C."/>
        </authorList>
    </citation>
    <scope>NUCLEOTIDE SEQUENCE [LARGE SCALE GENOMIC DNA]</scope>
    <source>
        <strain evidence="7">TB6</strain>
    </source>
</reference>
<dbReference type="EMBL" id="RJVK01000001">
    <property type="protein sequence ID" value="ROR41115.1"/>
    <property type="molecule type" value="Genomic_DNA"/>
</dbReference>
<feature type="domain" description="DUF4010" evidence="3">
    <location>
        <begin position="177"/>
        <end position="388"/>
    </location>
</feature>